<dbReference type="InterPro" id="IPR015240">
    <property type="entry name" value="tRNA_sdUridine_synth_fam1_C"/>
</dbReference>
<feature type="domain" description="tRNA pseudouridylate synthase B C-terminal" evidence="8">
    <location>
        <begin position="182"/>
        <end position="239"/>
    </location>
</feature>
<dbReference type="PANTHER" id="PTHR13767">
    <property type="entry name" value="TRNA-PSEUDOURIDINE SYNTHASE"/>
    <property type="match status" value="1"/>
</dbReference>
<keyword evidence="10" id="KW-1185">Reference proteome</keyword>
<evidence type="ECO:0000259" key="8">
    <source>
        <dbReference type="Pfam" id="PF16198"/>
    </source>
</evidence>
<dbReference type="Gene3D" id="2.30.130.10">
    <property type="entry name" value="PUA domain"/>
    <property type="match status" value="1"/>
</dbReference>
<dbReference type="Gene3D" id="3.30.2350.10">
    <property type="entry name" value="Pseudouridine synthase"/>
    <property type="match status" value="1"/>
</dbReference>
<dbReference type="NCBIfam" id="TIGR00431">
    <property type="entry name" value="TruB"/>
    <property type="match status" value="1"/>
</dbReference>
<dbReference type="Pfam" id="PF09157">
    <property type="entry name" value="TruB-C_2"/>
    <property type="match status" value="1"/>
</dbReference>
<dbReference type="EC" id="5.4.99.25" evidence="5"/>
<dbReference type="Pfam" id="PF01509">
    <property type="entry name" value="TruB_N"/>
    <property type="match status" value="1"/>
</dbReference>
<evidence type="ECO:0000259" key="7">
    <source>
        <dbReference type="Pfam" id="PF09157"/>
    </source>
</evidence>
<feature type="domain" description="Pseudouridine synthase II N-terminal" evidence="6">
    <location>
        <begin position="33"/>
        <end position="181"/>
    </location>
</feature>
<gene>
    <name evidence="5 9" type="primary">truB</name>
    <name evidence="9" type="ORF">BN59_00182</name>
</gene>
<dbReference type="EMBL" id="CCSB01000001">
    <property type="protein sequence ID" value="CDZ75922.1"/>
    <property type="molecule type" value="Genomic_DNA"/>
</dbReference>
<evidence type="ECO:0000256" key="5">
    <source>
        <dbReference type="HAMAP-Rule" id="MF_01080"/>
    </source>
</evidence>
<evidence type="ECO:0000259" key="6">
    <source>
        <dbReference type="Pfam" id="PF01509"/>
    </source>
</evidence>
<comment type="function">
    <text evidence="5">Responsible for synthesis of pseudouridine from uracil-55 in the psi GC loop of transfer RNAs.</text>
</comment>
<organism evidence="9 10">
    <name type="scientific">Legionella massiliensis</name>
    <dbReference type="NCBI Taxonomy" id="1034943"/>
    <lineage>
        <taxon>Bacteria</taxon>
        <taxon>Pseudomonadati</taxon>
        <taxon>Pseudomonadota</taxon>
        <taxon>Gammaproteobacteria</taxon>
        <taxon>Legionellales</taxon>
        <taxon>Legionellaceae</taxon>
        <taxon>Legionella</taxon>
    </lineage>
</organism>
<feature type="domain" description="tRNA pseudouridine synthase II TruB subfamily 1 C-terminal" evidence="7">
    <location>
        <begin position="243"/>
        <end position="300"/>
    </location>
</feature>
<dbReference type="InterPro" id="IPR032819">
    <property type="entry name" value="TruB_C"/>
</dbReference>
<dbReference type="GO" id="GO:0003723">
    <property type="term" value="F:RNA binding"/>
    <property type="evidence" value="ECO:0007669"/>
    <property type="project" value="InterPro"/>
</dbReference>
<dbReference type="InterPro" id="IPR014780">
    <property type="entry name" value="tRNA_psdUridine_synth_TruB"/>
</dbReference>
<evidence type="ECO:0000256" key="1">
    <source>
        <dbReference type="ARBA" id="ARBA00000385"/>
    </source>
</evidence>
<dbReference type="eggNOG" id="COG0130">
    <property type="taxonomic scope" value="Bacteria"/>
</dbReference>
<name>A0A078KSK4_9GAMM</name>
<evidence type="ECO:0000256" key="3">
    <source>
        <dbReference type="ARBA" id="ARBA00022694"/>
    </source>
</evidence>
<reference evidence="9 10" key="1">
    <citation type="submission" date="2014-06" db="EMBL/GenBank/DDBJ databases">
        <authorList>
            <person name="Urmite Genomes Urmite Genomes"/>
        </authorList>
    </citation>
    <scope>NUCLEOTIDE SEQUENCE [LARGE SCALE GENOMIC DNA]</scope>
</reference>
<dbReference type="STRING" id="1034943.BN59_00182"/>
<dbReference type="CDD" id="cd02573">
    <property type="entry name" value="PseudoU_synth_EcTruB"/>
    <property type="match status" value="1"/>
</dbReference>
<dbReference type="SUPFAM" id="SSF55120">
    <property type="entry name" value="Pseudouridine synthase"/>
    <property type="match status" value="1"/>
</dbReference>
<dbReference type="Pfam" id="PF16198">
    <property type="entry name" value="TruB_C_2"/>
    <property type="match status" value="1"/>
</dbReference>
<dbReference type="GO" id="GO:0160148">
    <property type="term" value="F:tRNA pseudouridine(55) synthase activity"/>
    <property type="evidence" value="ECO:0007669"/>
    <property type="project" value="UniProtKB-EC"/>
</dbReference>
<dbReference type="AlphaFoldDB" id="A0A078KSK4"/>
<dbReference type="GO" id="GO:0031119">
    <property type="term" value="P:tRNA pseudouridine synthesis"/>
    <property type="evidence" value="ECO:0007669"/>
    <property type="project" value="UniProtKB-UniRule"/>
</dbReference>
<dbReference type="GO" id="GO:1990481">
    <property type="term" value="P:mRNA pseudouridine synthesis"/>
    <property type="evidence" value="ECO:0007669"/>
    <property type="project" value="TreeGrafter"/>
</dbReference>
<dbReference type="InterPro" id="IPR036974">
    <property type="entry name" value="PUA_sf"/>
</dbReference>
<evidence type="ECO:0000256" key="2">
    <source>
        <dbReference type="ARBA" id="ARBA00005642"/>
    </source>
</evidence>
<dbReference type="PANTHER" id="PTHR13767:SF2">
    <property type="entry name" value="PSEUDOURIDYLATE SYNTHASE TRUB1"/>
    <property type="match status" value="1"/>
</dbReference>
<protein>
    <recommendedName>
        <fullName evidence="5">tRNA pseudouridine synthase B</fullName>
        <ecNumber evidence="5">5.4.99.25</ecNumber>
    </recommendedName>
    <alternativeName>
        <fullName evidence="5">tRNA pseudouridine(55) synthase</fullName>
        <shortName evidence="5">Psi55 synthase</shortName>
    </alternativeName>
    <alternativeName>
        <fullName evidence="5">tRNA pseudouridylate synthase</fullName>
    </alternativeName>
    <alternativeName>
        <fullName evidence="5">tRNA-uridine isomerase</fullName>
    </alternativeName>
</protein>
<evidence type="ECO:0000313" key="9">
    <source>
        <dbReference type="EMBL" id="CDZ75922.1"/>
    </source>
</evidence>
<sequence>MMSKAEPKQAVNGILLVNKPQGLSSNALLQQVKRLFNAKKAGHTGSLDPLATGMLPICFGEATKFCQYLLDADKSYEATGLLGIKTTTGDALGETIASLSSFDITKDELEKALNQFKGSIKQVPSMYSALKHKGTPLYKYAREGIAIEREARDIKIYKLDLQSFDGTQFDIDVTCSKGTYIRNLVEDIGEQLGVGAHVTRLHRTHTAGFADEEMYTLAELQNKSPSELMNCLLPMERAVNYLPKLELKADELLALRQGKVLDRIVTTELEGCVRLYIEGAVFVGLGEVDSASNLSVKRLLAFS</sequence>
<dbReference type="FunFam" id="3.30.2350.10:FF:000011">
    <property type="entry name" value="tRNA pseudouridine synthase B"/>
    <property type="match status" value="1"/>
</dbReference>
<accession>A0A078KSK4</accession>
<dbReference type="Proteomes" id="UP000044071">
    <property type="component" value="Unassembled WGS sequence"/>
</dbReference>
<comment type="catalytic activity">
    <reaction evidence="1 5">
        <text>uridine(55) in tRNA = pseudouridine(55) in tRNA</text>
        <dbReference type="Rhea" id="RHEA:42532"/>
        <dbReference type="Rhea" id="RHEA-COMP:10101"/>
        <dbReference type="Rhea" id="RHEA-COMP:10102"/>
        <dbReference type="ChEBI" id="CHEBI:65314"/>
        <dbReference type="ChEBI" id="CHEBI:65315"/>
        <dbReference type="EC" id="5.4.99.25"/>
    </reaction>
</comment>
<dbReference type="InterPro" id="IPR002501">
    <property type="entry name" value="PsdUridine_synth_N"/>
</dbReference>
<comment type="similarity">
    <text evidence="2 5">Belongs to the pseudouridine synthase TruB family. Type 1 subfamily.</text>
</comment>
<evidence type="ECO:0000256" key="4">
    <source>
        <dbReference type="ARBA" id="ARBA00023235"/>
    </source>
</evidence>
<proteinExistence type="inferred from homology"/>
<dbReference type="InterPro" id="IPR020103">
    <property type="entry name" value="PsdUridine_synth_cat_dom_sf"/>
</dbReference>
<keyword evidence="4 5" id="KW-0413">Isomerase</keyword>
<evidence type="ECO:0000313" key="10">
    <source>
        <dbReference type="Proteomes" id="UP000044071"/>
    </source>
</evidence>
<feature type="active site" description="Nucleophile" evidence="5">
    <location>
        <position position="48"/>
    </location>
</feature>
<dbReference type="HAMAP" id="MF_01080">
    <property type="entry name" value="TruB_bact"/>
    <property type="match status" value="1"/>
</dbReference>
<keyword evidence="3 5" id="KW-0819">tRNA processing</keyword>
<dbReference type="CDD" id="cd21152">
    <property type="entry name" value="PUA_TruB_bacterial"/>
    <property type="match status" value="1"/>
</dbReference>